<dbReference type="GO" id="GO:0016787">
    <property type="term" value="F:hydrolase activity"/>
    <property type="evidence" value="ECO:0007669"/>
    <property type="project" value="UniProtKB-KW"/>
</dbReference>
<reference evidence="10" key="1">
    <citation type="journal article" date="2019" name="Int. J. Syst. Evol. Microbiol.">
        <title>The Global Catalogue of Microorganisms (GCM) 10K type strain sequencing project: providing services to taxonomists for standard genome sequencing and annotation.</title>
        <authorList>
            <consortium name="The Broad Institute Genomics Platform"/>
            <consortium name="The Broad Institute Genome Sequencing Center for Infectious Disease"/>
            <person name="Wu L."/>
            <person name="Ma J."/>
        </authorList>
    </citation>
    <scope>NUCLEOTIDE SEQUENCE [LARGE SCALE GENOMIC DNA]</scope>
    <source>
        <strain evidence="10">JCM 18306</strain>
    </source>
</reference>
<organism evidence="9 10">
    <name type="scientific">Streptomyces thinghirensis</name>
    <dbReference type="NCBI Taxonomy" id="551547"/>
    <lineage>
        <taxon>Bacteria</taxon>
        <taxon>Bacillati</taxon>
        <taxon>Actinomycetota</taxon>
        <taxon>Actinomycetes</taxon>
        <taxon>Kitasatosporales</taxon>
        <taxon>Streptomycetaceae</taxon>
        <taxon>Streptomyces</taxon>
    </lineage>
</organism>
<dbReference type="InterPro" id="IPR008902">
    <property type="entry name" value="Rhamnosid_concanavalin"/>
</dbReference>
<dbReference type="Gene3D" id="2.60.420.10">
    <property type="entry name" value="Maltose phosphorylase, domain 3"/>
    <property type="match status" value="1"/>
</dbReference>
<dbReference type="InterPro" id="IPR013783">
    <property type="entry name" value="Ig-like_fold"/>
</dbReference>
<dbReference type="Pfam" id="PF25788">
    <property type="entry name" value="Ig_Rha78A_N"/>
    <property type="match status" value="1"/>
</dbReference>
<keyword evidence="10" id="KW-1185">Reference proteome</keyword>
<feature type="region of interest" description="Disordered" evidence="4">
    <location>
        <begin position="1"/>
        <end position="27"/>
    </location>
</feature>
<dbReference type="Pfam" id="PF17389">
    <property type="entry name" value="Bac_rhamnosid6H"/>
    <property type="match status" value="1"/>
</dbReference>
<evidence type="ECO:0000259" key="8">
    <source>
        <dbReference type="Pfam" id="PF17390"/>
    </source>
</evidence>
<name>A0ABP9T7I2_9ACTN</name>
<dbReference type="InterPro" id="IPR013737">
    <property type="entry name" value="Bac_rhamnosid_N"/>
</dbReference>
<comment type="caution">
    <text evidence="9">The sequence shown here is derived from an EMBL/GenBank/DDBJ whole genome shotgun (WGS) entry which is preliminary data.</text>
</comment>
<dbReference type="Gene3D" id="1.50.10.10">
    <property type="match status" value="1"/>
</dbReference>
<dbReference type="Pfam" id="PF17390">
    <property type="entry name" value="Bac_rhamnosid_C"/>
    <property type="match status" value="1"/>
</dbReference>
<protein>
    <recommendedName>
        <fullName evidence="2">alpha-L-rhamnosidase</fullName>
        <ecNumber evidence="2">3.2.1.40</ecNumber>
    </recommendedName>
</protein>
<dbReference type="Gene3D" id="2.60.40.10">
    <property type="entry name" value="Immunoglobulins"/>
    <property type="match status" value="1"/>
</dbReference>
<evidence type="ECO:0000256" key="3">
    <source>
        <dbReference type="ARBA" id="ARBA00022801"/>
    </source>
</evidence>
<feature type="compositionally biased region" description="Polar residues" evidence="4">
    <location>
        <begin position="1"/>
        <end position="10"/>
    </location>
</feature>
<evidence type="ECO:0000256" key="2">
    <source>
        <dbReference type="ARBA" id="ARBA00012652"/>
    </source>
</evidence>
<accession>A0ABP9T7I2</accession>
<dbReference type="EC" id="3.2.1.40" evidence="2"/>
<comment type="catalytic activity">
    <reaction evidence="1">
        <text>Hydrolysis of terminal non-reducing alpha-L-rhamnose residues in alpha-L-rhamnosides.</text>
        <dbReference type="EC" id="3.2.1.40"/>
    </reaction>
</comment>
<dbReference type="SUPFAM" id="SSF48208">
    <property type="entry name" value="Six-hairpin glycosidases"/>
    <property type="match status" value="1"/>
</dbReference>
<evidence type="ECO:0000259" key="6">
    <source>
        <dbReference type="Pfam" id="PF08531"/>
    </source>
</evidence>
<dbReference type="PANTHER" id="PTHR33307">
    <property type="entry name" value="ALPHA-RHAMNOSIDASE (EUROFUNG)"/>
    <property type="match status" value="1"/>
</dbReference>
<sequence length="883" mass="96928">MRHRAASSSAPRPWRGRLGPPQNASSPAHLRVEHLEHPLGITERVPRLSWQLPGLAERQAAYRVRTVSGDIHADTGRVASDQHLFVPWTGGAARSGQEVVWQVKVWTEQGESDWSQPASFEWGLLEPADWSARWIEPAEDEVPAPGRRPAYVLRRSFSLDQPVVRARLYATAHGIYEAHLDGVRVGDLELTPGFTSYRHRLQVQTYDVTDLLGPGSHLWDVTLSDGWYRGLTGALQEHNSYGDRVALLAQLVVTHPGGGRTVIPTGPDWLSATGPVVTADLLDGQSTDLRRTPVDWAPVRPGTGEAYDDFDRLTSSPAPPVRRVEELRPVSVTRPSAGRQVIDLGQNINGWVRLATPAPAGTVLTLTHGEALGADGDVSLDHLTAHHFVTGEPFPLRQEDRVTSDGTAPFEPRHTTHGFQYVRVEGHPGTLTPDDVSGVVVHSDLRRTGWWHSDNEDLNRLHLAADWSLRGNVCDIPTDCPTRERAGWTGDWQLYLPTAAFLYDVAGFSVKWLRDLAADQWPDGNVPCIVPRGPSGVMDPLDGSSGWGDAAVIVPWELWRAYGDLAVLRDQYPSMRDWVEYAARCARERCHPDRVVHDPYLWDTGHHFGEWLEPGGTEVIDPALDHGDVATAFLHRSADLVARTARLVDRAGEAARYEEIARGALRAWRSHYIAADGSLTPDTQATYVRALAWGLLPHELRRPAADRLAALVRSAGTHLGTGFLSTPNLLPVLADHGHLDLAYELLLQRTTPSWLGMLDRGATTVWESWEGIGEDGEAQGSLNHYSKGAVISFLHTRTAGISPLEPGYRRFRVAPRPGGGLRSVEGVHQSPYGRIRSAWQLTSDGAFHLEVTIPAGTSAEIDLPDGSRTGAGPGAHEFLVPCP</sequence>
<dbReference type="RefSeq" id="WP_345632297.1">
    <property type="nucleotide sequence ID" value="NZ_BAABJR010000009.1"/>
</dbReference>
<dbReference type="InterPro" id="IPR035398">
    <property type="entry name" value="Bac_rhamnosid_C"/>
</dbReference>
<dbReference type="InterPro" id="IPR012341">
    <property type="entry name" value="6hp_glycosidase-like_sf"/>
</dbReference>
<evidence type="ECO:0000256" key="1">
    <source>
        <dbReference type="ARBA" id="ARBA00001445"/>
    </source>
</evidence>
<dbReference type="InterPro" id="IPR016007">
    <property type="entry name" value="Alpha_rhamnosid"/>
</dbReference>
<dbReference type="Proteomes" id="UP001499878">
    <property type="component" value="Unassembled WGS sequence"/>
</dbReference>
<proteinExistence type="predicted"/>
<feature type="domain" description="Bacterial alpha-L-rhamnosidase N-terminal" evidence="6">
    <location>
        <begin position="163"/>
        <end position="299"/>
    </location>
</feature>
<dbReference type="InterPro" id="IPR035396">
    <property type="entry name" value="Bac_rhamnosid6H"/>
</dbReference>
<dbReference type="EMBL" id="BAABJR010000009">
    <property type="protein sequence ID" value="GAA5210950.1"/>
    <property type="molecule type" value="Genomic_DNA"/>
</dbReference>
<evidence type="ECO:0000256" key="4">
    <source>
        <dbReference type="SAM" id="MobiDB-lite"/>
    </source>
</evidence>
<evidence type="ECO:0000259" key="7">
    <source>
        <dbReference type="Pfam" id="PF17389"/>
    </source>
</evidence>
<evidence type="ECO:0000313" key="10">
    <source>
        <dbReference type="Proteomes" id="UP001499878"/>
    </source>
</evidence>
<dbReference type="PANTHER" id="PTHR33307:SF6">
    <property type="entry name" value="ALPHA-RHAMNOSIDASE (EUROFUNG)-RELATED"/>
    <property type="match status" value="1"/>
</dbReference>
<evidence type="ECO:0000259" key="5">
    <source>
        <dbReference type="Pfam" id="PF05592"/>
    </source>
</evidence>
<dbReference type="Gene3D" id="2.60.120.260">
    <property type="entry name" value="Galactose-binding domain-like"/>
    <property type="match status" value="2"/>
</dbReference>
<dbReference type="Pfam" id="PF08531">
    <property type="entry name" value="Bac_rhamnosid_N"/>
    <property type="match status" value="1"/>
</dbReference>
<dbReference type="Pfam" id="PF05592">
    <property type="entry name" value="Bac_rhamnosid"/>
    <property type="match status" value="1"/>
</dbReference>
<dbReference type="InterPro" id="IPR008928">
    <property type="entry name" value="6-hairpin_glycosidase_sf"/>
</dbReference>
<feature type="domain" description="Alpha-L-rhamnosidase six-hairpin glycosidase" evidence="7">
    <location>
        <begin position="446"/>
        <end position="796"/>
    </location>
</feature>
<dbReference type="PIRSF" id="PIRSF010631">
    <property type="entry name" value="A-rhamnsds"/>
    <property type="match status" value="1"/>
</dbReference>
<feature type="domain" description="Alpha-L-rhamnosidase concanavalin-like" evidence="5">
    <location>
        <begin position="336"/>
        <end position="442"/>
    </location>
</feature>
<keyword evidence="3 9" id="KW-0378">Hydrolase</keyword>
<evidence type="ECO:0000313" key="9">
    <source>
        <dbReference type="EMBL" id="GAA5210950.1"/>
    </source>
</evidence>
<gene>
    <name evidence="9" type="ORF">GCM10023323_40640</name>
</gene>
<feature type="domain" description="Alpha-L-rhamnosidase C-terminal" evidence="8">
    <location>
        <begin position="800"/>
        <end position="870"/>
    </location>
</feature>